<proteinExistence type="predicted"/>
<evidence type="ECO:0008006" key="3">
    <source>
        <dbReference type="Google" id="ProtNLM"/>
    </source>
</evidence>
<name>A0A813QG98_9BILA</name>
<evidence type="ECO:0000313" key="1">
    <source>
        <dbReference type="EMBL" id="CAF0766665.1"/>
    </source>
</evidence>
<dbReference type="AlphaFoldDB" id="A0A813QG98"/>
<comment type="caution">
    <text evidence="1">The sequence shown here is derived from an EMBL/GenBank/DDBJ whole genome shotgun (WGS) entry which is preliminary data.</text>
</comment>
<keyword evidence="2" id="KW-1185">Reference proteome</keyword>
<dbReference type="Proteomes" id="UP000663879">
    <property type="component" value="Unassembled WGS sequence"/>
</dbReference>
<dbReference type="OrthoDB" id="10163029at2759"/>
<reference evidence="1" key="1">
    <citation type="submission" date="2021-02" db="EMBL/GenBank/DDBJ databases">
        <authorList>
            <person name="Nowell W R."/>
        </authorList>
    </citation>
    <scope>NUCLEOTIDE SEQUENCE</scope>
    <source>
        <strain evidence="1">Ploen Becks lab</strain>
    </source>
</reference>
<sequence length="113" mass="13040">MIDELSLEMDKLIVDDKGVVTLSQKNFPQLYYFGQYFRLIDNTKGSCKWRCVKPACNVKCLTNGCVVGEKYSVKRDKDDYDPISHPNHSSDPVKFTAFFILISQYGEEFRKLA</sequence>
<dbReference type="EMBL" id="CAJNOC010000481">
    <property type="protein sequence ID" value="CAF0766665.1"/>
    <property type="molecule type" value="Genomic_DNA"/>
</dbReference>
<evidence type="ECO:0000313" key="2">
    <source>
        <dbReference type="Proteomes" id="UP000663879"/>
    </source>
</evidence>
<gene>
    <name evidence="1" type="ORF">OXX778_LOCUS4728</name>
</gene>
<organism evidence="1 2">
    <name type="scientific">Brachionus calyciflorus</name>
    <dbReference type="NCBI Taxonomy" id="104777"/>
    <lineage>
        <taxon>Eukaryota</taxon>
        <taxon>Metazoa</taxon>
        <taxon>Spiralia</taxon>
        <taxon>Gnathifera</taxon>
        <taxon>Rotifera</taxon>
        <taxon>Eurotatoria</taxon>
        <taxon>Monogononta</taxon>
        <taxon>Pseudotrocha</taxon>
        <taxon>Ploima</taxon>
        <taxon>Brachionidae</taxon>
        <taxon>Brachionus</taxon>
    </lineage>
</organism>
<accession>A0A813QG98</accession>
<protein>
    <recommendedName>
        <fullName evidence="3">FLYWCH-type domain-containing protein</fullName>
    </recommendedName>
</protein>
<dbReference type="Gene3D" id="2.20.25.240">
    <property type="match status" value="1"/>
</dbReference>